<dbReference type="InterPro" id="IPR020084">
    <property type="entry name" value="NUDIX_hydrolase_CS"/>
</dbReference>
<proteinExistence type="inferred from homology"/>
<dbReference type="GO" id="GO:0003950">
    <property type="term" value="F:NAD+ poly-ADP-ribosyltransferase activity"/>
    <property type="evidence" value="ECO:0007669"/>
    <property type="project" value="InterPro"/>
</dbReference>
<keyword evidence="4" id="KW-0378">Hydrolase</keyword>
<evidence type="ECO:0000256" key="5">
    <source>
        <dbReference type="ARBA" id="ARBA00023027"/>
    </source>
</evidence>
<dbReference type="GO" id="GO:0000166">
    <property type="term" value="F:nucleotide binding"/>
    <property type="evidence" value="ECO:0007669"/>
    <property type="project" value="UniProtKB-KW"/>
</dbReference>
<dbReference type="InterPro" id="IPR000086">
    <property type="entry name" value="NUDIX_hydrolase_dom"/>
</dbReference>
<dbReference type="EMBL" id="QNRR01000012">
    <property type="protein sequence ID" value="RBP38103.1"/>
    <property type="molecule type" value="Genomic_DNA"/>
</dbReference>
<dbReference type="Pfam" id="PF01885">
    <property type="entry name" value="PTS_2-RNA"/>
    <property type="match status" value="1"/>
</dbReference>
<evidence type="ECO:0000256" key="1">
    <source>
        <dbReference type="ARBA" id="ARBA00009836"/>
    </source>
</evidence>
<dbReference type="RefSeq" id="WP_211325692.1">
    <property type="nucleotide sequence ID" value="NZ_QNRR01000012.1"/>
</dbReference>
<dbReference type="InterPro" id="IPR003565">
    <property type="entry name" value="Tetra_PHTase"/>
</dbReference>
<organism evidence="9 10">
    <name type="scientific">Roseimicrobium gellanilyticum</name>
    <dbReference type="NCBI Taxonomy" id="748857"/>
    <lineage>
        <taxon>Bacteria</taxon>
        <taxon>Pseudomonadati</taxon>
        <taxon>Verrucomicrobiota</taxon>
        <taxon>Verrucomicrobiia</taxon>
        <taxon>Verrucomicrobiales</taxon>
        <taxon>Verrucomicrobiaceae</taxon>
        <taxon>Roseimicrobium</taxon>
    </lineage>
</organism>
<dbReference type="HAMAP" id="MF_00299">
    <property type="entry name" value="KptA"/>
    <property type="match status" value="1"/>
</dbReference>
<dbReference type="PROSITE" id="PS00893">
    <property type="entry name" value="NUDIX_BOX"/>
    <property type="match status" value="1"/>
</dbReference>
<dbReference type="Pfam" id="PF00293">
    <property type="entry name" value="NUDIX"/>
    <property type="match status" value="1"/>
</dbReference>
<dbReference type="InterPro" id="IPR042080">
    <property type="entry name" value="RNA_2'-PTrans_N"/>
</dbReference>
<protein>
    <recommendedName>
        <fullName evidence="7">Probable RNA 2'-phosphotransferase</fullName>
        <ecNumber evidence="7">2.7.1.-</ecNumber>
    </recommendedName>
</protein>
<evidence type="ECO:0000313" key="9">
    <source>
        <dbReference type="EMBL" id="RBP38103.1"/>
    </source>
</evidence>
<dbReference type="EC" id="2.7.1.-" evidence="7"/>
<keyword evidence="5 7" id="KW-0520">NAD</keyword>
<dbReference type="SUPFAM" id="SSF56399">
    <property type="entry name" value="ADP-ribosylation"/>
    <property type="match status" value="1"/>
</dbReference>
<dbReference type="InterPro" id="IPR015797">
    <property type="entry name" value="NUDIX_hydrolase-like_dom_sf"/>
</dbReference>
<sequence>MRALIVKTSKFLSRVLRHRPEDIGLELDGTGWADVDELITCASLRGNDLSRDLLARVVAEDDKRRFALSDDGSKIRAVQGHSVAIDLGLSHTQPPNLLYHGTATHRIASIRAEGLRPGSRRHVHLSNDEAAAVEVGKRHGEPVALTVRSAEMAAKGHLFFRSDNGVWLTDAVPPGFIEIPTAATESIDVIPELQSCGFLVFRRTPQLAFLLMRHADRYDLPKGHRVDGESELQCALRELREETGLTPNCVELLEGFRHDSTYYPRYRRLGGKRVKKTVSIFLGWLADDPAISITEHAGYEWIPWHPPHKTSSETIDSLLVEVEHLFRSMNV</sequence>
<comment type="caution">
    <text evidence="9">The sequence shown here is derived from an EMBL/GenBank/DDBJ whole genome shotgun (WGS) entry which is preliminary data.</text>
</comment>
<dbReference type="GO" id="GO:0008796">
    <property type="term" value="F:bis(5'-nucleosyl)-tetraphosphatase activity"/>
    <property type="evidence" value="ECO:0007669"/>
    <property type="project" value="InterPro"/>
</dbReference>
<evidence type="ECO:0000313" key="10">
    <source>
        <dbReference type="Proteomes" id="UP000253426"/>
    </source>
</evidence>
<dbReference type="Gene3D" id="1.10.10.970">
    <property type="entry name" value="RNA 2'-phosphotransferase, Tpt1/KptA family, N-terminal domain"/>
    <property type="match status" value="1"/>
</dbReference>
<keyword evidence="2 7" id="KW-0808">Transferase</keyword>
<dbReference type="Proteomes" id="UP000253426">
    <property type="component" value="Unassembled WGS sequence"/>
</dbReference>
<comment type="function">
    <text evidence="6 7">Removes the 2'-phosphate from RNA via an intermediate in which the phosphate is ADP-ribosylated by NAD followed by a presumed transesterification to release the RNA and generate ADP-ribose 1''-2''-cyclic phosphate (APPR&gt;P). May function as an ADP-ribosylase.</text>
</comment>
<gene>
    <name evidence="7" type="primary">kptA</name>
    <name evidence="9" type="ORF">DES53_112101</name>
</gene>
<feature type="domain" description="Nudix hydrolase" evidence="8">
    <location>
        <begin position="191"/>
        <end position="323"/>
    </location>
</feature>
<dbReference type="InterPro" id="IPR042081">
    <property type="entry name" value="RNA_2'-PTrans_C"/>
</dbReference>
<evidence type="ECO:0000256" key="3">
    <source>
        <dbReference type="ARBA" id="ARBA00022741"/>
    </source>
</evidence>
<keyword evidence="3" id="KW-0547">Nucleotide-binding</keyword>
<keyword evidence="10" id="KW-1185">Reference proteome</keyword>
<evidence type="ECO:0000256" key="2">
    <source>
        <dbReference type="ARBA" id="ARBA00022679"/>
    </source>
</evidence>
<evidence type="ECO:0000256" key="7">
    <source>
        <dbReference type="HAMAP-Rule" id="MF_00299"/>
    </source>
</evidence>
<dbReference type="Gene3D" id="3.20.170.30">
    <property type="match status" value="1"/>
</dbReference>
<comment type="similarity">
    <text evidence="1 7">Belongs to the KptA/TPT1 family.</text>
</comment>
<reference evidence="9 10" key="1">
    <citation type="submission" date="2018-06" db="EMBL/GenBank/DDBJ databases">
        <title>Genomic Encyclopedia of Type Strains, Phase IV (KMG-IV): sequencing the most valuable type-strain genomes for metagenomic binning, comparative biology and taxonomic classification.</title>
        <authorList>
            <person name="Goeker M."/>
        </authorList>
    </citation>
    <scope>NUCLEOTIDE SEQUENCE [LARGE SCALE GENOMIC DNA]</scope>
    <source>
        <strain evidence="9 10">DSM 25532</strain>
    </source>
</reference>
<name>A0A366H9J9_9BACT</name>
<dbReference type="GO" id="GO:0000215">
    <property type="term" value="F:tRNA 2'-phosphotransferase activity"/>
    <property type="evidence" value="ECO:0007669"/>
    <property type="project" value="TreeGrafter"/>
</dbReference>
<dbReference type="PROSITE" id="PS51462">
    <property type="entry name" value="NUDIX"/>
    <property type="match status" value="1"/>
</dbReference>
<dbReference type="SUPFAM" id="SSF55811">
    <property type="entry name" value="Nudix"/>
    <property type="match status" value="1"/>
</dbReference>
<evidence type="ECO:0000256" key="4">
    <source>
        <dbReference type="ARBA" id="ARBA00022801"/>
    </source>
</evidence>
<dbReference type="NCBIfam" id="NF002014">
    <property type="entry name" value="PRK00819.1-4"/>
    <property type="match status" value="1"/>
</dbReference>
<dbReference type="InterPro" id="IPR002745">
    <property type="entry name" value="Ptrans_KptA/Tpt1"/>
</dbReference>
<evidence type="ECO:0000256" key="6">
    <source>
        <dbReference type="ARBA" id="ARBA00025212"/>
    </source>
</evidence>
<dbReference type="PANTHER" id="PTHR12684:SF2">
    <property type="entry name" value="TRNA 2'-PHOSPHOTRANSFERASE 1"/>
    <property type="match status" value="1"/>
</dbReference>
<dbReference type="CDD" id="cd03428">
    <property type="entry name" value="NUDIX_Ap4A_Nudt2"/>
    <property type="match status" value="1"/>
</dbReference>
<accession>A0A366H9J9</accession>
<dbReference type="GO" id="GO:0006388">
    <property type="term" value="P:tRNA splicing, via endonucleolytic cleavage and ligation"/>
    <property type="evidence" value="ECO:0007669"/>
    <property type="project" value="UniProtKB-UniRule"/>
</dbReference>
<dbReference type="InterPro" id="IPR022928">
    <property type="entry name" value="RNA_2'-PTrans_KptA"/>
</dbReference>
<evidence type="ECO:0000259" key="8">
    <source>
        <dbReference type="PROSITE" id="PS51462"/>
    </source>
</evidence>
<dbReference type="PANTHER" id="PTHR12684">
    <property type="entry name" value="PUTATIVE PHOSPHOTRANSFERASE"/>
    <property type="match status" value="1"/>
</dbReference>
<dbReference type="AlphaFoldDB" id="A0A366H9J9"/>
<dbReference type="Gene3D" id="3.90.79.10">
    <property type="entry name" value="Nucleoside Triphosphate Pyrophosphohydrolase"/>
    <property type="match status" value="1"/>
</dbReference>